<dbReference type="InterPro" id="IPR005500">
    <property type="entry name" value="DUF309"/>
</dbReference>
<dbReference type="Gene3D" id="1.10.3450.10">
    <property type="entry name" value="TTHA0068-like"/>
    <property type="match status" value="1"/>
</dbReference>
<organism evidence="1 2">
    <name type="scientific">Natronosalvus rutilus</name>
    <dbReference type="NCBI Taxonomy" id="2953753"/>
    <lineage>
        <taxon>Archaea</taxon>
        <taxon>Methanobacteriati</taxon>
        <taxon>Methanobacteriota</taxon>
        <taxon>Stenosarchaea group</taxon>
        <taxon>Halobacteria</taxon>
        <taxon>Halobacteriales</taxon>
        <taxon>Natrialbaceae</taxon>
        <taxon>Natronosalvus</taxon>
    </lineage>
</organism>
<dbReference type="PANTHER" id="PTHR34796:SF1">
    <property type="entry name" value="EXPRESSED PROTEIN"/>
    <property type="match status" value="1"/>
</dbReference>
<accession>A0A9E7NAI0</accession>
<reference evidence="1" key="1">
    <citation type="submission" date="2022-06" db="EMBL/GenBank/DDBJ databases">
        <title>Diverse halophilic archaea isolated from saline environments.</title>
        <authorList>
            <person name="Cui H.-L."/>
        </authorList>
    </citation>
    <scope>NUCLEOTIDE SEQUENCE</scope>
    <source>
        <strain evidence="1">WLHS1</strain>
    </source>
</reference>
<dbReference type="GeneID" id="73288519"/>
<dbReference type="RefSeq" id="WP_254158356.1">
    <property type="nucleotide sequence ID" value="NZ_CP100355.1"/>
</dbReference>
<proteinExistence type="predicted"/>
<dbReference type="Pfam" id="PF03745">
    <property type="entry name" value="DUF309"/>
    <property type="match status" value="1"/>
</dbReference>
<dbReference type="KEGG" id="sawl:NGM29_00695"/>
<protein>
    <submittedName>
        <fullName evidence="1">DUF309 domain-containing protein</fullName>
    </submittedName>
</protein>
<evidence type="ECO:0000313" key="1">
    <source>
        <dbReference type="EMBL" id="UTF53836.1"/>
    </source>
</evidence>
<dbReference type="InterPro" id="IPR023203">
    <property type="entry name" value="TTHA0068_sf"/>
</dbReference>
<dbReference type="Proteomes" id="UP001056855">
    <property type="component" value="Chromosome"/>
</dbReference>
<gene>
    <name evidence="1" type="ORF">NGM29_00695</name>
</gene>
<dbReference type="PANTHER" id="PTHR34796">
    <property type="entry name" value="EXPRESSED PROTEIN"/>
    <property type="match status" value="1"/>
</dbReference>
<dbReference type="AlphaFoldDB" id="A0A9E7NAI0"/>
<name>A0A9E7NAI0_9EURY</name>
<sequence length="208" mass="23276">MRDALRAGIAIYNDGYYHAAHDAWEAHWLDLEAGTDHERLLHGLIQFTAAIYHARNRNWAGATGLAASAHEYLEDLPADYRGVDVAAVRRSLRTLASDPEVIERRRPPTLEYAGAALELADLDLEATFLAAGVLAEEFGYDEAILEDGVAFARADLEAERATSRFLALVQDFVREPADRALVYDRLSAHVERRRTKRRDVEGLFDSDP</sequence>
<evidence type="ECO:0000313" key="2">
    <source>
        <dbReference type="Proteomes" id="UP001056855"/>
    </source>
</evidence>
<dbReference type="SUPFAM" id="SSF140663">
    <property type="entry name" value="TTHA0068-like"/>
    <property type="match status" value="1"/>
</dbReference>
<dbReference type="EMBL" id="CP100355">
    <property type="protein sequence ID" value="UTF53836.1"/>
    <property type="molecule type" value="Genomic_DNA"/>
</dbReference>
<keyword evidence="2" id="KW-1185">Reference proteome</keyword>